<proteinExistence type="predicted"/>
<evidence type="ECO:0000313" key="4">
    <source>
        <dbReference type="Proteomes" id="UP001151699"/>
    </source>
</evidence>
<keyword evidence="1" id="KW-0472">Membrane</keyword>
<gene>
    <name evidence="3" type="ORF">Bhyg_16333</name>
</gene>
<reference evidence="3" key="1">
    <citation type="submission" date="2022-07" db="EMBL/GenBank/DDBJ databases">
        <authorList>
            <person name="Trinca V."/>
            <person name="Uliana J.V.C."/>
            <person name="Torres T.T."/>
            <person name="Ward R.J."/>
            <person name="Monesi N."/>
        </authorList>
    </citation>
    <scope>NUCLEOTIDE SEQUENCE</scope>
    <source>
        <strain evidence="3">HSMRA1968</strain>
        <tissue evidence="3">Whole embryos</tissue>
    </source>
</reference>
<accession>A0A9Q0MMG0</accession>
<comment type="caution">
    <text evidence="3">The sequence shown here is derived from an EMBL/GenBank/DDBJ whole genome shotgun (WGS) entry which is preliminary data.</text>
</comment>
<keyword evidence="4" id="KW-1185">Reference proteome</keyword>
<evidence type="ECO:0000256" key="1">
    <source>
        <dbReference type="SAM" id="Phobius"/>
    </source>
</evidence>
<keyword evidence="2" id="KW-0732">Signal</keyword>
<sequence length="553" mass="61670">MSAFVRYVVILLCCSILVVDLSFSEITRTLKPPYLRNNFNPYYIPDTTSTTTAEAFIPEIIVNRNLRDEFNSVRQSDGFFPYLNNSYLPPSNQPPLMDIPETTLSTRPPISFDPIDTPTAYIPPTVAQNPNDVMSDFPPKATSNPDGYKYLPPTQQPPTVQQDPDLSDNFIPVISPPSQAYLPSQSKARELRDELIFRDPENVQSSQLQLDLNELRCLPNAGGYFRATLSVQSFVQNLPVVENDIQDLRCDLQVIRTRIVINIASVDFRRCGVENCGSQQLCLKIRFPQIQGLRTLADSVLTLQCRTQDRVVSKTHALRIGLNRENQARAAGTLANGGSQLPFRTQMGIYRLGNNGFTRNLEPGGVVLLGEELMLRAHVKFGDGWNFTRISDVSLQRLNPSGDILNSVVLVTSSGCVHPSMRSICPQPPTFEPPLGHRFGFRAVMFQGMRSGDEMIMSVKIVGCIDQSDCFVDKLACEKFSGRARRDTNLSNNLSEVSTISFRVELQKNDSNGTNRVAANNTGIMSLILSLSFIVMAMIICLIIKLKSCARFR</sequence>
<keyword evidence="1" id="KW-1133">Transmembrane helix</keyword>
<dbReference type="PANTHER" id="PTHR39959:SF2">
    <property type="entry name" value="RE44287P"/>
    <property type="match status" value="1"/>
</dbReference>
<evidence type="ECO:0000256" key="2">
    <source>
        <dbReference type="SAM" id="SignalP"/>
    </source>
</evidence>
<dbReference type="OrthoDB" id="6757328at2759"/>
<evidence type="ECO:0000313" key="3">
    <source>
        <dbReference type="EMBL" id="KAJ6633417.1"/>
    </source>
</evidence>
<feature type="signal peptide" evidence="2">
    <location>
        <begin position="1"/>
        <end position="24"/>
    </location>
</feature>
<organism evidence="3 4">
    <name type="scientific">Pseudolycoriella hygida</name>
    <dbReference type="NCBI Taxonomy" id="35572"/>
    <lineage>
        <taxon>Eukaryota</taxon>
        <taxon>Metazoa</taxon>
        <taxon>Ecdysozoa</taxon>
        <taxon>Arthropoda</taxon>
        <taxon>Hexapoda</taxon>
        <taxon>Insecta</taxon>
        <taxon>Pterygota</taxon>
        <taxon>Neoptera</taxon>
        <taxon>Endopterygota</taxon>
        <taxon>Diptera</taxon>
        <taxon>Nematocera</taxon>
        <taxon>Sciaroidea</taxon>
        <taxon>Sciaridae</taxon>
        <taxon>Pseudolycoriella</taxon>
    </lineage>
</organism>
<dbReference type="AlphaFoldDB" id="A0A9Q0MMG0"/>
<keyword evidence="1" id="KW-0812">Transmembrane</keyword>
<feature type="transmembrane region" description="Helical" evidence="1">
    <location>
        <begin position="524"/>
        <end position="544"/>
    </location>
</feature>
<dbReference type="PANTHER" id="PTHR39959">
    <property type="entry name" value="RE44287P-RELATED"/>
    <property type="match status" value="1"/>
</dbReference>
<feature type="chain" id="PRO_5040295845" description="ZP domain-containing protein" evidence="2">
    <location>
        <begin position="25"/>
        <end position="553"/>
    </location>
</feature>
<name>A0A9Q0MMG0_9DIPT</name>
<dbReference type="Proteomes" id="UP001151699">
    <property type="component" value="Unassembled WGS sequence"/>
</dbReference>
<protein>
    <recommendedName>
        <fullName evidence="5">ZP domain-containing protein</fullName>
    </recommendedName>
</protein>
<evidence type="ECO:0008006" key="5">
    <source>
        <dbReference type="Google" id="ProtNLM"/>
    </source>
</evidence>
<dbReference type="EMBL" id="WJQU01002034">
    <property type="protein sequence ID" value="KAJ6633417.1"/>
    <property type="molecule type" value="Genomic_DNA"/>
</dbReference>